<evidence type="ECO:0000256" key="3">
    <source>
        <dbReference type="ARBA" id="ARBA00022448"/>
    </source>
</evidence>
<dbReference type="EMBL" id="QUSF01000139">
    <property type="protein sequence ID" value="RLV89728.1"/>
    <property type="molecule type" value="Genomic_DNA"/>
</dbReference>
<dbReference type="PANTHER" id="PTHR35257">
    <property type="entry name" value="TRANSMEMBRANE PROTEIN 82"/>
    <property type="match status" value="1"/>
</dbReference>
<evidence type="ECO:0000256" key="4">
    <source>
        <dbReference type="ARBA" id="ARBA00022692"/>
    </source>
</evidence>
<dbReference type="SUPFAM" id="SSF103506">
    <property type="entry name" value="Mitochondrial carrier"/>
    <property type="match status" value="1"/>
</dbReference>
<evidence type="ECO:0000256" key="5">
    <source>
        <dbReference type="ARBA" id="ARBA00022737"/>
    </source>
</evidence>
<evidence type="ECO:0000256" key="10">
    <source>
        <dbReference type="PROSITE-ProRule" id="PRU00282"/>
    </source>
</evidence>
<keyword evidence="3" id="KW-0813">Transport</keyword>
<dbReference type="InterPro" id="IPR023395">
    <property type="entry name" value="MCP_dom_sf"/>
</dbReference>
<evidence type="ECO:0000256" key="9">
    <source>
        <dbReference type="ARBA" id="ARBA00023136"/>
    </source>
</evidence>
<evidence type="ECO:0000313" key="13">
    <source>
        <dbReference type="Proteomes" id="UP000276834"/>
    </source>
</evidence>
<dbReference type="Proteomes" id="UP000276834">
    <property type="component" value="Unassembled WGS sequence"/>
</dbReference>
<comment type="caution">
    <text evidence="12">The sequence shown here is derived from an EMBL/GenBank/DDBJ whole genome shotgun (WGS) entry which is preliminary data.</text>
</comment>
<keyword evidence="7" id="KW-1133">Transmembrane helix</keyword>
<dbReference type="InterPro" id="IPR031648">
    <property type="entry name" value="TMEM82"/>
</dbReference>
<dbReference type="OrthoDB" id="6703404at2759"/>
<protein>
    <recommendedName>
        <fullName evidence="14">Solute carrier family 25 member 34</fullName>
    </recommendedName>
</protein>
<comment type="similarity">
    <text evidence="2">Belongs to the mitochondrial carrier (TC 2.A.29) family.</text>
</comment>
<dbReference type="AlphaFoldDB" id="A0A3L8RYU9"/>
<proteinExistence type="inferred from homology"/>
<reference evidence="12 13" key="1">
    <citation type="journal article" date="2018" name="Proc. R. Soc. B">
        <title>A non-coding region near Follistatin controls head colour polymorphism in the Gouldian finch.</title>
        <authorList>
            <person name="Toomey M.B."/>
            <person name="Marques C.I."/>
            <person name="Andrade P."/>
            <person name="Araujo P.M."/>
            <person name="Sabatino S."/>
            <person name="Gazda M.A."/>
            <person name="Afonso S."/>
            <person name="Lopes R.J."/>
            <person name="Corbo J.C."/>
            <person name="Carneiro M."/>
        </authorList>
    </citation>
    <scope>NUCLEOTIDE SEQUENCE [LARGE SCALE GENOMIC DNA]</scope>
    <source>
        <strain evidence="12">Red01</strain>
        <tissue evidence="12">Muscle</tissue>
    </source>
</reference>
<gene>
    <name evidence="12" type="ORF">DV515_00014729</name>
</gene>
<dbReference type="FunFam" id="1.50.40.10:FF:000039">
    <property type="entry name" value="Solute carrier family 25 member 35"/>
    <property type="match status" value="1"/>
</dbReference>
<keyword evidence="4 10" id="KW-0812">Transmembrane</keyword>
<comment type="subcellular location">
    <subcellularLocation>
        <location evidence="1">Mitochondrion inner membrane</location>
        <topology evidence="1">Multi-pass membrane protein</topology>
    </subcellularLocation>
</comment>
<dbReference type="Pfam" id="PF15816">
    <property type="entry name" value="TMEM82"/>
    <property type="match status" value="1"/>
</dbReference>
<feature type="region of interest" description="Disordered" evidence="11">
    <location>
        <begin position="174"/>
        <end position="199"/>
    </location>
</feature>
<organism evidence="12 13">
    <name type="scientific">Chloebia gouldiae</name>
    <name type="common">Gouldian finch</name>
    <name type="synonym">Erythrura gouldiae</name>
    <dbReference type="NCBI Taxonomy" id="44316"/>
    <lineage>
        <taxon>Eukaryota</taxon>
        <taxon>Metazoa</taxon>
        <taxon>Chordata</taxon>
        <taxon>Craniata</taxon>
        <taxon>Vertebrata</taxon>
        <taxon>Euteleostomi</taxon>
        <taxon>Archelosauria</taxon>
        <taxon>Archosauria</taxon>
        <taxon>Dinosauria</taxon>
        <taxon>Saurischia</taxon>
        <taxon>Theropoda</taxon>
        <taxon>Coelurosauria</taxon>
        <taxon>Aves</taxon>
        <taxon>Neognathae</taxon>
        <taxon>Neoaves</taxon>
        <taxon>Telluraves</taxon>
        <taxon>Australaves</taxon>
        <taxon>Passeriformes</taxon>
        <taxon>Passeroidea</taxon>
        <taxon>Passeridae</taxon>
        <taxon>Chloebia</taxon>
    </lineage>
</organism>
<keyword evidence="8" id="KW-0496">Mitochondrion</keyword>
<evidence type="ECO:0000256" key="6">
    <source>
        <dbReference type="ARBA" id="ARBA00022792"/>
    </source>
</evidence>
<accession>A0A3L8RYU9</accession>
<sequence>MAAGTLAPRPPDSLQEFQYPPQNSPPAGGVPPAIDLVLGATAGCLACFLTNPLEVVKTRLQLQGELQPPGTYPRPYRGVLRAAVAVCRADGLRGLQKGLAAGLLYQGLMNGVRFYCYSHAEDAGWTGYPGGTVAAGAVAGAVGAIVGSPAYLVKTHLQAQTLSAIAVGHQHNHEVSGDKGGVRGHRGASPALSRASTSSTGWWGCGGGVSGAVPRVAVGSAVQLATFASAKDWVCERQWFRKGSWAAVLAGGMVSGVAVAVTMTPFDVISTRLYNQPVDADGTGKLYRGFLDCILQISSKEGLLGLYKGIGAVYLRLGPHTVLSLFFWDKLRNMAGATPRLHPSDLGAGAWLYCGSSPAKMFSLGSWLPAFPGLAWGWALLDALLQGLVGACAVSVLCSLLKVYLYIQCANNPERQAEKEAIAARRPLLEPLHVLVLTPVLALVGSRVAALVVLEFSLRAVSTILSLGKLYLLCQYSLGCGVSCGLSFLLEGAPHRSWNLALAAGLAGLLALHARRLARHVCALYELHSRQRYCGVCILLLAAGHGIPRLLRNALALTFAVADLAAVELINRDFLSTGEAVRFWTPLTICYTLLVVYMQEESRQSTGRGPAFRTVVVRMGGLFILLLTVGRWTDILHVFVSLLGELWCLLRSGVLLESCWRQDFAQQPRVDSLSGSGSEETSR</sequence>
<keyword evidence="13" id="KW-1185">Reference proteome</keyword>
<feature type="repeat" description="Solcar" evidence="10">
    <location>
        <begin position="243"/>
        <end position="334"/>
    </location>
</feature>
<dbReference type="GO" id="GO:0005743">
    <property type="term" value="C:mitochondrial inner membrane"/>
    <property type="evidence" value="ECO:0007669"/>
    <property type="project" value="UniProtKB-SubCell"/>
</dbReference>
<evidence type="ECO:0000256" key="2">
    <source>
        <dbReference type="ARBA" id="ARBA00006375"/>
    </source>
</evidence>
<name>A0A3L8RYU9_CHLGU</name>
<keyword evidence="6" id="KW-0999">Mitochondrion inner membrane</keyword>
<evidence type="ECO:0000256" key="8">
    <source>
        <dbReference type="ARBA" id="ARBA00023128"/>
    </source>
</evidence>
<dbReference type="PANTHER" id="PTHR35257:SF1">
    <property type="entry name" value="TRANSMEMBRANE PROTEIN 82"/>
    <property type="match status" value="1"/>
</dbReference>
<dbReference type="STRING" id="44316.ENSEGOP00005015181"/>
<feature type="region of interest" description="Disordered" evidence="11">
    <location>
        <begin position="1"/>
        <end position="26"/>
    </location>
</feature>
<evidence type="ECO:0000256" key="11">
    <source>
        <dbReference type="SAM" id="MobiDB-lite"/>
    </source>
</evidence>
<keyword evidence="5" id="KW-0677">Repeat</keyword>
<evidence type="ECO:0000256" key="1">
    <source>
        <dbReference type="ARBA" id="ARBA00004448"/>
    </source>
</evidence>
<feature type="repeat" description="Solcar" evidence="10">
    <location>
        <begin position="30"/>
        <end position="123"/>
    </location>
</feature>
<evidence type="ECO:0000313" key="12">
    <source>
        <dbReference type="EMBL" id="RLV89728.1"/>
    </source>
</evidence>
<dbReference type="Pfam" id="PF00153">
    <property type="entry name" value="Mito_carr"/>
    <property type="match status" value="3"/>
</dbReference>
<dbReference type="PROSITE" id="PS50920">
    <property type="entry name" value="SOLCAR"/>
    <property type="match status" value="3"/>
</dbReference>
<feature type="repeat" description="Solcar" evidence="10">
    <location>
        <begin position="127"/>
        <end position="233"/>
    </location>
</feature>
<keyword evidence="9 10" id="KW-0472">Membrane</keyword>
<evidence type="ECO:0008006" key="14">
    <source>
        <dbReference type="Google" id="ProtNLM"/>
    </source>
</evidence>
<dbReference type="InterPro" id="IPR018108">
    <property type="entry name" value="MCP_transmembrane"/>
</dbReference>
<dbReference type="Gene3D" id="1.50.40.10">
    <property type="entry name" value="Mitochondrial carrier domain"/>
    <property type="match status" value="1"/>
</dbReference>
<evidence type="ECO:0000256" key="7">
    <source>
        <dbReference type="ARBA" id="ARBA00022989"/>
    </source>
</evidence>